<organism evidence="1 2">
    <name type="scientific">Roseobacter denitrificans (strain ATCC 33942 / OCh 114)</name>
    <name type="common">Erythrobacter sp. (strain OCh 114)</name>
    <name type="synonym">Roseobacter denitrificans</name>
    <dbReference type="NCBI Taxonomy" id="375451"/>
    <lineage>
        <taxon>Bacteria</taxon>
        <taxon>Pseudomonadati</taxon>
        <taxon>Pseudomonadota</taxon>
        <taxon>Alphaproteobacteria</taxon>
        <taxon>Rhodobacterales</taxon>
        <taxon>Roseobacteraceae</taxon>
        <taxon>Roseobacter</taxon>
    </lineage>
</organism>
<name>Q07GN5_ROSDO</name>
<geneLocation type="plasmid" evidence="1 2">
    <name>pTB1</name>
</geneLocation>
<sequence length="109" mass="11950">MHVLIQPSLSVRGRIRADVTGITVRQILREEIGLLLNTTDDNQRFAKVSLRMAVRMAQGHEHLTRAALLAAHVIFDDGITAVEPAFVTEPFKNALGGVSLFTRAALVFS</sequence>
<keyword evidence="1" id="KW-0614">Plasmid</keyword>
<accession>Q07GN5</accession>
<dbReference type="EMBL" id="CP000464">
    <property type="protein sequence ID" value="ABI93364.1"/>
    <property type="molecule type" value="Genomic_DNA"/>
</dbReference>
<evidence type="ECO:0000313" key="1">
    <source>
        <dbReference type="EMBL" id="ABI93364.1"/>
    </source>
</evidence>
<evidence type="ECO:0000313" key="2">
    <source>
        <dbReference type="Proteomes" id="UP000007029"/>
    </source>
</evidence>
<dbReference type="AlphaFoldDB" id="Q07GN5"/>
<protein>
    <submittedName>
        <fullName evidence="1">Uncharacterized protein</fullName>
    </submittedName>
</protein>
<proteinExistence type="predicted"/>
<dbReference type="Proteomes" id="UP000007029">
    <property type="component" value="Plasmid pTB1"/>
</dbReference>
<gene>
    <name evidence="1" type="ordered locus">RD1_A0065</name>
</gene>
<keyword evidence="2" id="KW-1185">Reference proteome</keyword>
<reference evidence="1 2" key="1">
    <citation type="journal article" date="2007" name="J. Bacteriol.">
        <title>The complete genome sequence of Roseobacter denitrificans reveals a mixotrophic rather than photosynthetic metabolism.</title>
        <authorList>
            <person name="Swingley W.D."/>
            <person name="Sadekar S."/>
            <person name="Mastrian S.D."/>
            <person name="Matthies H.J."/>
            <person name="Hao J."/>
            <person name="Ramos H."/>
            <person name="Acharya C.R."/>
            <person name="Conrad A.L."/>
            <person name="Taylor H.L."/>
            <person name="Dejesa L.C."/>
            <person name="Shah M.K."/>
            <person name="O'huallachain M.E."/>
            <person name="Lince M.T."/>
            <person name="Blankenship R.E."/>
            <person name="Beatty J.T."/>
            <person name="Touchman J.W."/>
        </authorList>
    </citation>
    <scope>NUCLEOTIDE SEQUENCE [LARGE SCALE GENOMIC DNA]</scope>
    <source>
        <strain evidence="2">ATCC 33942 / OCh 114</strain>
        <plasmid evidence="1 2">pTB1</plasmid>
    </source>
</reference>
<dbReference type="KEGG" id="rde:RD1_A0065"/>
<dbReference type="HOGENOM" id="CLU_2181961_0_0_5"/>